<evidence type="ECO:0000313" key="2">
    <source>
        <dbReference type="EMBL" id="KAF7370297.1"/>
    </source>
</evidence>
<proteinExistence type="predicted"/>
<dbReference type="CDD" id="cd08249">
    <property type="entry name" value="enoyl_reductase_like"/>
    <property type="match status" value="1"/>
</dbReference>
<keyword evidence="3" id="KW-1185">Reference proteome</keyword>
<comment type="caution">
    <text evidence="2">The sequence shown here is derived from an EMBL/GenBank/DDBJ whole genome shotgun (WGS) entry which is preliminary data.</text>
</comment>
<dbReference type="Proteomes" id="UP000623467">
    <property type="component" value="Unassembled WGS sequence"/>
</dbReference>
<dbReference type="PANTHER" id="PTHR45348:SF3">
    <property type="entry name" value="ENOYL REDUCTASE (ER) DOMAIN-CONTAINING PROTEIN"/>
    <property type="match status" value="1"/>
</dbReference>
<dbReference type="Gene3D" id="3.90.180.10">
    <property type="entry name" value="Medium-chain alcohol dehydrogenases, catalytic domain"/>
    <property type="match status" value="1"/>
</dbReference>
<protein>
    <submittedName>
        <fullName evidence="2">PKS-ER domain-containing protein</fullName>
    </submittedName>
</protein>
<dbReference type="Gene3D" id="3.40.50.720">
    <property type="entry name" value="NAD(P)-binding Rossmann-like Domain"/>
    <property type="match status" value="1"/>
</dbReference>
<dbReference type="Pfam" id="PF00107">
    <property type="entry name" value="ADH_zinc_N"/>
    <property type="match status" value="1"/>
</dbReference>
<gene>
    <name evidence="2" type="ORF">MSAN_00661000</name>
</gene>
<dbReference type="InterPro" id="IPR013154">
    <property type="entry name" value="ADH-like_N"/>
</dbReference>
<dbReference type="AlphaFoldDB" id="A0A8H6Z408"/>
<feature type="domain" description="Enoyl reductase (ER)" evidence="1">
    <location>
        <begin position="13"/>
        <end position="375"/>
    </location>
</feature>
<dbReference type="InterPro" id="IPR011032">
    <property type="entry name" value="GroES-like_sf"/>
</dbReference>
<dbReference type="SUPFAM" id="SSF50129">
    <property type="entry name" value="GroES-like"/>
    <property type="match status" value="1"/>
</dbReference>
<accession>A0A8H6Z408</accession>
<dbReference type="GO" id="GO:0016651">
    <property type="term" value="F:oxidoreductase activity, acting on NAD(P)H"/>
    <property type="evidence" value="ECO:0007669"/>
    <property type="project" value="InterPro"/>
</dbReference>
<dbReference type="InterPro" id="IPR036291">
    <property type="entry name" value="NAD(P)-bd_dom_sf"/>
</dbReference>
<evidence type="ECO:0000313" key="3">
    <source>
        <dbReference type="Proteomes" id="UP000623467"/>
    </source>
</evidence>
<name>A0A8H6Z408_9AGAR</name>
<dbReference type="InterPro" id="IPR013149">
    <property type="entry name" value="ADH-like_C"/>
</dbReference>
<dbReference type="OrthoDB" id="9992527at2759"/>
<dbReference type="EMBL" id="JACAZH010000004">
    <property type="protein sequence ID" value="KAF7370297.1"/>
    <property type="molecule type" value="Genomic_DNA"/>
</dbReference>
<dbReference type="InterPro" id="IPR020843">
    <property type="entry name" value="ER"/>
</dbReference>
<organism evidence="2 3">
    <name type="scientific">Mycena sanguinolenta</name>
    <dbReference type="NCBI Taxonomy" id="230812"/>
    <lineage>
        <taxon>Eukaryota</taxon>
        <taxon>Fungi</taxon>
        <taxon>Dikarya</taxon>
        <taxon>Basidiomycota</taxon>
        <taxon>Agaricomycotina</taxon>
        <taxon>Agaricomycetes</taxon>
        <taxon>Agaricomycetidae</taxon>
        <taxon>Agaricales</taxon>
        <taxon>Marasmiineae</taxon>
        <taxon>Mycenaceae</taxon>
        <taxon>Mycena</taxon>
    </lineage>
</organism>
<dbReference type="SMART" id="SM00829">
    <property type="entry name" value="PKS_ER"/>
    <property type="match status" value="1"/>
</dbReference>
<dbReference type="Pfam" id="PF08240">
    <property type="entry name" value="ADH_N"/>
    <property type="match status" value="1"/>
</dbReference>
<sequence>MAKHNAIAAVAKGQFEAVQVETEKPGAGEVLVKVAYASMVTFDTSLNDLGFGVLEYPAIFGLNAAGTVAELGPDVSSLVVGDRVTALQTYKHGGRRGTMQEYVVLPAFQCAKVPDSVTLDSAATVPDNCITAFYALFDQLSLPVPITFPVSTPPSNHATPVLVYGAGSTSGQYALQVLHAAGYTNVVATASPKHHAFLRTLGATHVFDYASPTLSADIARAVGGDGKIPLALDAISAEGTIARIAKILSPQGTAAFLLPIKSGDNVTAGEAPLYWEIPADRNPFPPYHHTQICSDLRLCGGALWFLHAKRLEFILFQNEYLKENLMPKILPELLASGVIQPNRVRLLDQGTFKERVGTGLVLLRDNKINGEKVVVKVA</sequence>
<reference evidence="2" key="1">
    <citation type="submission" date="2020-05" db="EMBL/GenBank/DDBJ databases">
        <title>Mycena genomes resolve the evolution of fungal bioluminescence.</title>
        <authorList>
            <person name="Tsai I.J."/>
        </authorList>
    </citation>
    <scope>NUCLEOTIDE SEQUENCE</scope>
    <source>
        <strain evidence="2">160909Yilan</strain>
    </source>
</reference>
<dbReference type="SUPFAM" id="SSF51735">
    <property type="entry name" value="NAD(P)-binding Rossmann-fold domains"/>
    <property type="match status" value="1"/>
</dbReference>
<evidence type="ECO:0000259" key="1">
    <source>
        <dbReference type="SMART" id="SM00829"/>
    </source>
</evidence>
<dbReference type="PANTHER" id="PTHR45348">
    <property type="entry name" value="HYPOTHETICAL OXIDOREDUCTASE (EUROFUNG)"/>
    <property type="match status" value="1"/>
</dbReference>
<dbReference type="InterPro" id="IPR047122">
    <property type="entry name" value="Trans-enoyl_RdTase-like"/>
</dbReference>